<dbReference type="Proteomes" id="UP000024635">
    <property type="component" value="Unassembled WGS sequence"/>
</dbReference>
<organism evidence="1 2">
    <name type="scientific">Ancylostoma ceylanicum</name>
    <dbReference type="NCBI Taxonomy" id="53326"/>
    <lineage>
        <taxon>Eukaryota</taxon>
        <taxon>Metazoa</taxon>
        <taxon>Ecdysozoa</taxon>
        <taxon>Nematoda</taxon>
        <taxon>Chromadorea</taxon>
        <taxon>Rhabditida</taxon>
        <taxon>Rhabditina</taxon>
        <taxon>Rhabditomorpha</taxon>
        <taxon>Strongyloidea</taxon>
        <taxon>Ancylostomatidae</taxon>
        <taxon>Ancylostomatinae</taxon>
        <taxon>Ancylostoma</taxon>
    </lineage>
</organism>
<accession>A0A016T149</accession>
<comment type="caution">
    <text evidence="1">The sequence shown here is derived from an EMBL/GenBank/DDBJ whole genome shotgun (WGS) entry which is preliminary data.</text>
</comment>
<evidence type="ECO:0000313" key="2">
    <source>
        <dbReference type="Proteomes" id="UP000024635"/>
    </source>
</evidence>
<gene>
    <name evidence="1" type="primary">Acey_s0151.g2826</name>
    <name evidence="1" type="ORF">Y032_0151g2826</name>
</gene>
<protein>
    <submittedName>
        <fullName evidence="1">Uncharacterized protein</fullName>
    </submittedName>
</protein>
<dbReference type="EMBL" id="JARK01001487">
    <property type="protein sequence ID" value="EYB96361.1"/>
    <property type="molecule type" value="Genomic_DNA"/>
</dbReference>
<reference evidence="2" key="1">
    <citation type="journal article" date="2015" name="Nat. Genet.">
        <title>The genome and transcriptome of the zoonotic hookworm Ancylostoma ceylanicum identify infection-specific gene families.</title>
        <authorList>
            <person name="Schwarz E.M."/>
            <person name="Hu Y."/>
            <person name="Antoshechkin I."/>
            <person name="Miller M.M."/>
            <person name="Sternberg P.W."/>
            <person name="Aroian R.V."/>
        </authorList>
    </citation>
    <scope>NUCLEOTIDE SEQUENCE</scope>
    <source>
        <strain evidence="2">HY135</strain>
    </source>
</reference>
<sequence length="98" mass="10952">MSGIPVFGSRKFLNSDVMQAFSSWVPEEFLVAYLCEFKDTVLAPLCISNLSQLPTSGLTQYFRSSLITTVWQFRAKVPNSLYLGLFVGNLGCLLRHLA</sequence>
<name>A0A016T149_9BILA</name>
<keyword evidence="2" id="KW-1185">Reference proteome</keyword>
<evidence type="ECO:0000313" key="1">
    <source>
        <dbReference type="EMBL" id="EYB96361.1"/>
    </source>
</evidence>
<proteinExistence type="predicted"/>
<dbReference type="AlphaFoldDB" id="A0A016T149"/>